<dbReference type="InterPro" id="IPR036640">
    <property type="entry name" value="ABC1_TM_sf"/>
</dbReference>
<dbReference type="GeneID" id="25411502"/>
<feature type="transmembrane region" description="Helical" evidence="10">
    <location>
        <begin position="824"/>
        <end position="849"/>
    </location>
</feature>
<dbReference type="InterPro" id="IPR050173">
    <property type="entry name" value="ABC_transporter_C-like"/>
</dbReference>
<keyword evidence="4 10" id="KW-0812">Transmembrane</keyword>
<feature type="transmembrane region" description="Helical" evidence="10">
    <location>
        <begin position="892"/>
        <end position="911"/>
    </location>
</feature>
<dbReference type="SUPFAM" id="SSF90123">
    <property type="entry name" value="ABC transporter transmembrane region"/>
    <property type="match status" value="2"/>
</dbReference>
<feature type="domain" description="ABC transmembrane type-1" evidence="12">
    <location>
        <begin position="168"/>
        <end position="450"/>
    </location>
</feature>
<feature type="transmembrane region" description="Helical" evidence="10">
    <location>
        <begin position="206"/>
        <end position="226"/>
    </location>
</feature>
<dbReference type="SMART" id="SM00382">
    <property type="entry name" value="AAA"/>
    <property type="match status" value="2"/>
</dbReference>
<evidence type="ECO:0000256" key="10">
    <source>
        <dbReference type="SAM" id="Phobius"/>
    </source>
</evidence>
<reference evidence="13 14" key="1">
    <citation type="journal article" date="2014" name="BMC Genomics">
        <title>Genome sequencing of four Aureobasidium pullulans varieties: biotechnological potential, stress tolerance, and description of new species.</title>
        <authorList>
            <person name="Gostin Ar C."/>
            <person name="Ohm R.A."/>
            <person name="Kogej T."/>
            <person name="Sonjak S."/>
            <person name="Turk M."/>
            <person name="Zajc J."/>
            <person name="Zalar P."/>
            <person name="Grube M."/>
            <person name="Sun H."/>
            <person name="Han J."/>
            <person name="Sharma A."/>
            <person name="Chiniquy J."/>
            <person name="Ngan C.Y."/>
            <person name="Lipzen A."/>
            <person name="Barry K."/>
            <person name="Grigoriev I.V."/>
            <person name="Gunde-Cimerman N."/>
        </authorList>
    </citation>
    <scope>NUCLEOTIDE SEQUENCE [LARGE SCALE GENOMIC DNA]</scope>
    <source>
        <strain evidence="13 14">CBS 147.97</strain>
    </source>
</reference>
<evidence type="ECO:0000256" key="4">
    <source>
        <dbReference type="ARBA" id="ARBA00022692"/>
    </source>
</evidence>
<proteinExistence type="predicted"/>
<dbReference type="FunFam" id="1.20.1560.10:FF:000066">
    <property type="entry name" value="ABC multidrug transporter (Eurofung)"/>
    <property type="match status" value="1"/>
</dbReference>
<accession>A0A074WGW1</accession>
<feature type="transmembrane region" description="Helical" evidence="10">
    <location>
        <begin position="1013"/>
        <end position="1033"/>
    </location>
</feature>
<dbReference type="InterPro" id="IPR003439">
    <property type="entry name" value="ABC_transporter-like_ATP-bd"/>
</dbReference>
<evidence type="ECO:0000313" key="13">
    <source>
        <dbReference type="EMBL" id="KEQ70864.1"/>
    </source>
</evidence>
<dbReference type="CDD" id="cd03244">
    <property type="entry name" value="ABCC_MRP_domain2"/>
    <property type="match status" value="1"/>
</dbReference>
<dbReference type="STRING" id="1043004.A0A074WGW1"/>
<dbReference type="RefSeq" id="XP_013425081.1">
    <property type="nucleotide sequence ID" value="XM_013569627.1"/>
</dbReference>
<evidence type="ECO:0000256" key="9">
    <source>
        <dbReference type="SAM" id="MobiDB-lite"/>
    </source>
</evidence>
<keyword evidence="6" id="KW-0067">ATP-binding</keyword>
<feature type="domain" description="ABC transmembrane type-1" evidence="12">
    <location>
        <begin position="810"/>
        <end position="1068"/>
    </location>
</feature>
<evidence type="ECO:0000256" key="2">
    <source>
        <dbReference type="ARBA" id="ARBA00022448"/>
    </source>
</evidence>
<dbReference type="GO" id="GO:0005524">
    <property type="term" value="F:ATP binding"/>
    <property type="evidence" value="ECO:0007669"/>
    <property type="project" value="UniProtKB-KW"/>
</dbReference>
<dbReference type="Proteomes" id="UP000027730">
    <property type="component" value="Unassembled WGS sequence"/>
</dbReference>
<dbReference type="CDD" id="cd18580">
    <property type="entry name" value="ABC_6TM_ABCC_D2"/>
    <property type="match status" value="1"/>
</dbReference>
<feature type="domain" description="ABC transporter" evidence="11">
    <location>
        <begin position="510"/>
        <end position="741"/>
    </location>
</feature>
<evidence type="ECO:0000256" key="6">
    <source>
        <dbReference type="ARBA" id="ARBA00022840"/>
    </source>
</evidence>
<evidence type="ECO:0000259" key="12">
    <source>
        <dbReference type="PROSITE" id="PS50929"/>
    </source>
</evidence>
<feature type="transmembrane region" description="Helical" evidence="10">
    <location>
        <begin position="46"/>
        <end position="65"/>
    </location>
</feature>
<name>A0A074WGW1_9PEZI</name>
<feature type="compositionally biased region" description="Acidic residues" evidence="9">
    <location>
        <begin position="473"/>
        <end position="482"/>
    </location>
</feature>
<feature type="transmembrane region" description="Helical" evidence="10">
    <location>
        <begin position="21"/>
        <end position="40"/>
    </location>
</feature>
<dbReference type="PANTHER" id="PTHR24223">
    <property type="entry name" value="ATP-BINDING CASSETTE SUB-FAMILY C"/>
    <property type="match status" value="1"/>
</dbReference>
<dbReference type="PROSITE" id="PS50929">
    <property type="entry name" value="ABC_TM1F"/>
    <property type="match status" value="2"/>
</dbReference>
<evidence type="ECO:0000256" key="5">
    <source>
        <dbReference type="ARBA" id="ARBA00022741"/>
    </source>
</evidence>
<gene>
    <name evidence="13" type="ORF">M436DRAFT_51882</name>
</gene>
<dbReference type="Gene3D" id="1.20.1560.10">
    <property type="entry name" value="ABC transporter type 1, transmembrane domain"/>
    <property type="match status" value="2"/>
</dbReference>
<keyword evidence="3" id="KW-1003">Cell membrane</keyword>
<evidence type="ECO:0000256" key="3">
    <source>
        <dbReference type="ARBA" id="ARBA00022475"/>
    </source>
</evidence>
<dbReference type="GO" id="GO:0005886">
    <property type="term" value="C:plasma membrane"/>
    <property type="evidence" value="ECO:0007669"/>
    <property type="project" value="UniProtKB-SubCell"/>
</dbReference>
<dbReference type="InterPro" id="IPR027417">
    <property type="entry name" value="P-loop_NTPase"/>
</dbReference>
<keyword evidence="14" id="KW-1185">Reference proteome</keyword>
<dbReference type="OrthoDB" id="6500128at2759"/>
<feature type="domain" description="ABC transporter" evidence="11">
    <location>
        <begin position="1104"/>
        <end position="1334"/>
    </location>
</feature>
<dbReference type="InterPro" id="IPR011527">
    <property type="entry name" value="ABC1_TM_dom"/>
</dbReference>
<dbReference type="FunFam" id="3.40.50.300:FF:000838">
    <property type="entry name" value="ABC multidrug transporter (Eurofung)"/>
    <property type="match status" value="1"/>
</dbReference>
<dbReference type="InterPro" id="IPR044726">
    <property type="entry name" value="ABCC_6TM_D2"/>
</dbReference>
<feature type="region of interest" description="Disordered" evidence="9">
    <location>
        <begin position="473"/>
        <end position="500"/>
    </location>
</feature>
<dbReference type="PANTHER" id="PTHR24223:SF399">
    <property type="entry name" value="ABC TRANSPORTER ATNG"/>
    <property type="match status" value="1"/>
</dbReference>
<evidence type="ECO:0000313" key="14">
    <source>
        <dbReference type="Proteomes" id="UP000027730"/>
    </source>
</evidence>
<dbReference type="InterPro" id="IPR003593">
    <property type="entry name" value="AAA+_ATPase"/>
</dbReference>
<feature type="transmembrane region" description="Helical" evidence="10">
    <location>
        <begin position="383"/>
        <end position="409"/>
    </location>
</feature>
<feature type="transmembrane region" description="Helical" evidence="10">
    <location>
        <begin position="790"/>
        <end position="812"/>
    </location>
</feature>
<evidence type="ECO:0000256" key="7">
    <source>
        <dbReference type="ARBA" id="ARBA00022989"/>
    </source>
</evidence>
<dbReference type="InterPro" id="IPR017871">
    <property type="entry name" value="ABC_transporter-like_CS"/>
</dbReference>
<dbReference type="HOGENOM" id="CLU_000604_27_5_1"/>
<dbReference type="GO" id="GO:0016887">
    <property type="term" value="F:ATP hydrolysis activity"/>
    <property type="evidence" value="ECO:0007669"/>
    <property type="project" value="InterPro"/>
</dbReference>
<dbReference type="PROSITE" id="PS50893">
    <property type="entry name" value="ABC_TRANSPORTER_2"/>
    <property type="match status" value="2"/>
</dbReference>
<protein>
    <submittedName>
        <fullName evidence="13">Putative multidrug resistance protein</fullName>
    </submittedName>
</protein>
<keyword evidence="7 10" id="KW-1133">Transmembrane helix</keyword>
<dbReference type="SUPFAM" id="SSF52540">
    <property type="entry name" value="P-loop containing nucleoside triphosphate hydrolases"/>
    <property type="match status" value="2"/>
</dbReference>
<dbReference type="EMBL" id="KL584715">
    <property type="protein sequence ID" value="KEQ70864.1"/>
    <property type="molecule type" value="Genomic_DNA"/>
</dbReference>
<comment type="subcellular location">
    <subcellularLocation>
        <location evidence="1">Cell membrane</location>
        <topology evidence="1">Multi-pass membrane protein</topology>
    </subcellularLocation>
</comment>
<dbReference type="GO" id="GO:0140359">
    <property type="term" value="F:ABC-type transporter activity"/>
    <property type="evidence" value="ECO:0007669"/>
    <property type="project" value="InterPro"/>
</dbReference>
<feature type="transmembrane region" description="Helical" evidence="10">
    <location>
        <begin position="923"/>
        <end position="946"/>
    </location>
</feature>
<feature type="transmembrane region" description="Helical" evidence="10">
    <location>
        <begin position="421"/>
        <end position="442"/>
    </location>
</feature>
<feature type="transmembrane region" description="Helical" evidence="10">
    <location>
        <begin position="173"/>
        <end position="194"/>
    </location>
</feature>
<evidence type="ECO:0000256" key="1">
    <source>
        <dbReference type="ARBA" id="ARBA00004651"/>
    </source>
</evidence>
<dbReference type="Pfam" id="PF00005">
    <property type="entry name" value="ABC_tran"/>
    <property type="match status" value="2"/>
</dbReference>
<dbReference type="Gene3D" id="3.40.50.300">
    <property type="entry name" value="P-loop containing nucleotide triphosphate hydrolases"/>
    <property type="match status" value="2"/>
</dbReference>
<dbReference type="Pfam" id="PF00664">
    <property type="entry name" value="ABC_membrane"/>
    <property type="match status" value="1"/>
</dbReference>
<evidence type="ECO:0000259" key="11">
    <source>
        <dbReference type="PROSITE" id="PS50893"/>
    </source>
</evidence>
<evidence type="ECO:0000256" key="8">
    <source>
        <dbReference type="ARBA" id="ARBA00023136"/>
    </source>
</evidence>
<keyword evidence="8 10" id="KW-0472">Membrane</keyword>
<sequence length="1335" mass="145767">MVLIPLSHTEHTRSVRPSTLICVYLVASIVFDVVQTRTLFIIKDNLAISVTLCCNIATKMAVLYLEASEKRAYLRVPYNSYPPETIASTFNRTFLWWLNRIFLTGFRKVMTLDDLRSTTSELRSKGPGKRLRESWRSRCRGHSQLSPPNKWMLPLATFSCFRSEIISAIPARLFLIGFNYAQPFLFARAIKLLAGPVDQRTANFGHGLIAATAIIYLGIAVSTVRYQQSMFKTLTMFRGAMVTLIFNHSVALSDHMNAENAAVSHMSTDIDSLSRSLVEINEFWARLIEVGLGIGLLANQIGGVAVVPVALVGLSTYCQNFVSRTIGAKRKAWNGKVQQRIGLTANTLGSMRSIKIGGLGSVVEELIQVSCLQELKTSRGFMWLILAMNFIAVIPTTWAPTITFIVYAIQATIRNTRSLGIAQAFTSLALLTLITAPASKLLTVLPQFAAAMGCFERLQAFLLLPVVLDQSASEDDETDNEDPSTISSRQPSELEMQTLRPKTDVEPAVITVTDATIRPTATAPAVLSDASFRVEKASITALLGPTGSGKTTLLRTILGELGSDSGDVSTLSGPIAYCAQTPWMVNRSIRSNVCGPFVRDTYVVESWYNRVLHACCLDTDISIFPHGDSTQVGSKGFSLSGGQKQRIALARAVYSKLPTLILDDVSSAVDQDTAHLMLTRLLGPEGLLRKTKSTVIIATHSLAVLPFTDTVLRIDFSGAILATQRPPTFERQMSISGPDYTDLSQDQCVQGPKPKVPLKGPSDDERKALTISTGDKSIYKFYFRSIGVKWFMTFVATTIAGTFCNHFSQVWLQLWISSGGARLSLYLPVFAVLALLTNIFTNLNMWIMFLNIMPKSVSHLHAVLLRTTMIAPLSFFASTDTGNILNRFSQDISLISMTLPTSLLSSGIALFDSLAQAALISTGSAYMATTIPFVLIAIYLIQAVYLRTSRQIRFLDLEAKAPIYSHFLEVGEGAATVRAFGWQADAKERNADLLDASQSPYYLMYCIQRWLQLVLDLLVAVMAVVVMALAVSLRSSTSAGLLGIALNNILGFNQSLGRLVREWTNLETSLAAISRVKAFSETTVPETDCGLSDTGPSSWPSGSIGLKNVSASYNGNDVAPVLDSISFEICAGQKIGICGRTGSGKSTLLLAMLRLMELSSGSITIDGVNITDIPLQKLRSSITTVAQDPLLLPVSIRRNLDLSSRMTDESMIGALRKVCLWDMVSERGGLDAVLTKDSLSHGQLQLLTLARALLQTSKIVLLDEATSNLDHETDQIVQKVIRDDFATCTVIAIAHRLETISAFDKIAVLDRGKLVAFDSPAAILRRSDHIALLTD</sequence>
<keyword evidence="2" id="KW-0813">Transport</keyword>
<dbReference type="PROSITE" id="PS00211">
    <property type="entry name" value="ABC_TRANSPORTER_1"/>
    <property type="match status" value="2"/>
</dbReference>
<keyword evidence="5" id="KW-0547">Nucleotide-binding</keyword>
<organism evidence="13 14">
    <name type="scientific">Aureobasidium namibiae CBS 147.97</name>
    <dbReference type="NCBI Taxonomy" id="1043004"/>
    <lineage>
        <taxon>Eukaryota</taxon>
        <taxon>Fungi</taxon>
        <taxon>Dikarya</taxon>
        <taxon>Ascomycota</taxon>
        <taxon>Pezizomycotina</taxon>
        <taxon>Dothideomycetes</taxon>
        <taxon>Dothideomycetidae</taxon>
        <taxon>Dothideales</taxon>
        <taxon>Saccotheciaceae</taxon>
        <taxon>Aureobasidium</taxon>
    </lineage>
</organism>